<dbReference type="CDD" id="cd11053">
    <property type="entry name" value="CYP110-like"/>
    <property type="match status" value="1"/>
</dbReference>
<dbReference type="InterPro" id="IPR001128">
    <property type="entry name" value="Cyt_P450"/>
</dbReference>
<dbReference type="PRINTS" id="PR00385">
    <property type="entry name" value="P450"/>
</dbReference>
<dbReference type="SUPFAM" id="SSF48264">
    <property type="entry name" value="Cytochrome P450"/>
    <property type="match status" value="1"/>
</dbReference>
<comment type="similarity">
    <text evidence="2 4">Belongs to the cytochrome P450 family.</text>
</comment>
<dbReference type="PRINTS" id="PR00463">
    <property type="entry name" value="EP450I"/>
</dbReference>
<proteinExistence type="inferred from homology"/>
<dbReference type="STRING" id="1760988.SAMN02949497_0535"/>
<dbReference type="AlphaFoldDB" id="A0A1Y6DDB8"/>
<dbReference type="PANTHER" id="PTHR24305">
    <property type="entry name" value="CYTOCHROME P450"/>
    <property type="match status" value="1"/>
</dbReference>
<comment type="cofactor">
    <cofactor evidence="1 3">
        <name>heme</name>
        <dbReference type="ChEBI" id="CHEBI:30413"/>
    </cofactor>
</comment>
<sequence length="446" mass="49002">MSTPTAPPGPKHLLPSLYGYFRQPLAYYQKLLARHGQPFSVPFPLGGRMAVTGCPLHIGRIFKGGPGLYRSVDASAGMFYGEQSLLSLDGEAHARLRRALMAPVLRQPAQAAGLMRDAALRLGGERAPGTVFDMLDLGRSITLDVILRTVFGMIDALEQREFSAAIHGLQGTIGFMAVFVKGLRRDWGEWSPWGRFVRARARCYALIEARMAASRAAGESAEANVLAYWVGLRDEAGQPVLSDAQIRDNLLTLLFAGHDSTAVALAWCVYWTHREPGVLLALRDELRDYAETLDIGLLERTPYLDAVCWEALRMHPVAPGVARRLNRTLDLGERRVPEGDVVMACIDLVSHDPALYADPGCFRPERFLARDYSPTELIPFGGGERRCPGAALAFMELRVVLATLVAAFRWTLAEPGPVKPAWSHGIRRPATGVRMAVDGHRSQKSP</sequence>
<feature type="binding site" description="axial binding residue" evidence="3">
    <location>
        <position position="387"/>
    </location>
    <ligand>
        <name>heme</name>
        <dbReference type="ChEBI" id="CHEBI:30413"/>
    </ligand>
    <ligandPart>
        <name>Fe</name>
        <dbReference type="ChEBI" id="CHEBI:18248"/>
    </ligandPart>
</feature>
<dbReference type="Gene3D" id="1.10.630.10">
    <property type="entry name" value="Cytochrome P450"/>
    <property type="match status" value="1"/>
</dbReference>
<dbReference type="GO" id="GO:0005506">
    <property type="term" value="F:iron ion binding"/>
    <property type="evidence" value="ECO:0007669"/>
    <property type="project" value="InterPro"/>
</dbReference>
<keyword evidence="3 4" id="KW-0408">Iron</keyword>
<accession>A0A1Y6DDB8</accession>
<dbReference type="InterPro" id="IPR036396">
    <property type="entry name" value="Cyt_P450_sf"/>
</dbReference>
<dbReference type="GO" id="GO:0004497">
    <property type="term" value="F:monooxygenase activity"/>
    <property type="evidence" value="ECO:0007669"/>
    <property type="project" value="UniProtKB-KW"/>
</dbReference>
<dbReference type="EMBL" id="FXAM01000002">
    <property type="protein sequence ID" value="SMF97505.1"/>
    <property type="molecule type" value="Genomic_DNA"/>
</dbReference>
<dbReference type="InterPro" id="IPR050121">
    <property type="entry name" value="Cytochrome_P450_monoxygenase"/>
</dbReference>
<name>A0A1Y6DDB8_9GAMM</name>
<keyword evidence="3 4" id="KW-0479">Metal-binding</keyword>
<evidence type="ECO:0000256" key="3">
    <source>
        <dbReference type="PIRSR" id="PIRSR602401-1"/>
    </source>
</evidence>
<dbReference type="Pfam" id="PF00067">
    <property type="entry name" value="p450"/>
    <property type="match status" value="1"/>
</dbReference>
<evidence type="ECO:0000256" key="4">
    <source>
        <dbReference type="RuleBase" id="RU000461"/>
    </source>
</evidence>
<evidence type="ECO:0000256" key="1">
    <source>
        <dbReference type="ARBA" id="ARBA00001971"/>
    </source>
</evidence>
<dbReference type="Proteomes" id="UP000192923">
    <property type="component" value="Unassembled WGS sequence"/>
</dbReference>
<keyword evidence="4" id="KW-0503">Monooxygenase</keyword>
<dbReference type="InterPro" id="IPR002401">
    <property type="entry name" value="Cyt_P450_E_grp-I"/>
</dbReference>
<reference evidence="5 6" key="1">
    <citation type="submission" date="2016-12" db="EMBL/GenBank/DDBJ databases">
        <authorList>
            <person name="Song W.-J."/>
            <person name="Kurnit D.M."/>
        </authorList>
    </citation>
    <scope>NUCLEOTIDE SEQUENCE [LARGE SCALE GENOMIC DNA]</scope>
    <source>
        <strain evidence="5 6">175</strain>
    </source>
</reference>
<keyword evidence="6" id="KW-1185">Reference proteome</keyword>
<dbReference type="PROSITE" id="PS00086">
    <property type="entry name" value="CYTOCHROME_P450"/>
    <property type="match status" value="1"/>
</dbReference>
<keyword evidence="4" id="KW-0560">Oxidoreductase</keyword>
<evidence type="ECO:0000256" key="2">
    <source>
        <dbReference type="ARBA" id="ARBA00010617"/>
    </source>
</evidence>
<evidence type="ECO:0000313" key="5">
    <source>
        <dbReference type="EMBL" id="SMF97505.1"/>
    </source>
</evidence>
<organism evidence="5 6">
    <name type="scientific">Methylomagnum ishizawai</name>
    <dbReference type="NCBI Taxonomy" id="1760988"/>
    <lineage>
        <taxon>Bacteria</taxon>
        <taxon>Pseudomonadati</taxon>
        <taxon>Pseudomonadota</taxon>
        <taxon>Gammaproteobacteria</taxon>
        <taxon>Methylococcales</taxon>
        <taxon>Methylococcaceae</taxon>
        <taxon>Methylomagnum</taxon>
    </lineage>
</organism>
<protein>
    <submittedName>
        <fullName evidence="5">Cytochrome P450</fullName>
    </submittedName>
</protein>
<dbReference type="GO" id="GO:0020037">
    <property type="term" value="F:heme binding"/>
    <property type="evidence" value="ECO:0007669"/>
    <property type="project" value="InterPro"/>
</dbReference>
<gene>
    <name evidence="5" type="ORF">SAMN02949497_0535</name>
</gene>
<evidence type="ECO:0000313" key="6">
    <source>
        <dbReference type="Proteomes" id="UP000192923"/>
    </source>
</evidence>
<dbReference type="GO" id="GO:0016705">
    <property type="term" value="F:oxidoreductase activity, acting on paired donors, with incorporation or reduction of molecular oxygen"/>
    <property type="evidence" value="ECO:0007669"/>
    <property type="project" value="InterPro"/>
</dbReference>
<dbReference type="InterPro" id="IPR017972">
    <property type="entry name" value="Cyt_P450_CS"/>
</dbReference>
<dbReference type="PANTHER" id="PTHR24305:SF166">
    <property type="entry name" value="CYTOCHROME P450 12A4, MITOCHONDRIAL-RELATED"/>
    <property type="match status" value="1"/>
</dbReference>
<keyword evidence="3 4" id="KW-0349">Heme</keyword>
<dbReference type="RefSeq" id="WP_085216529.1">
    <property type="nucleotide sequence ID" value="NZ_FXAM01000002.1"/>
</dbReference>
<dbReference type="OrthoDB" id="9764248at2"/>